<reference evidence="2 3" key="1">
    <citation type="submission" date="2015-01" db="EMBL/GenBank/DDBJ databases">
        <title>Enhanced salinomycin production by adjusting the supply of polyketide extender units in Streptomyce albus DSM 41398.</title>
        <authorList>
            <person name="Lu C."/>
        </authorList>
    </citation>
    <scope>NUCLEOTIDE SEQUENCE [LARGE SCALE GENOMIC DNA]</scope>
    <source>
        <strain evidence="3">ATCC 21838 / DSM 41398 / FERM P-419 / JCM 4703 / NBRC 107858</strain>
    </source>
</reference>
<evidence type="ECO:0000313" key="3">
    <source>
        <dbReference type="Proteomes" id="UP000031523"/>
    </source>
</evidence>
<proteinExistence type="predicted"/>
<organism evidence="2 3">
    <name type="scientific">Streptomyces albus (strain ATCC 21838 / DSM 41398 / FERM P-419 / JCM 4703 / NBRC 107858)</name>
    <dbReference type="NCBI Taxonomy" id="1081613"/>
    <lineage>
        <taxon>Bacteria</taxon>
        <taxon>Bacillati</taxon>
        <taxon>Actinomycetota</taxon>
        <taxon>Actinomycetes</taxon>
        <taxon>Kitasatosporales</taxon>
        <taxon>Streptomycetaceae</taxon>
        <taxon>Streptomyces</taxon>
    </lineage>
</organism>
<dbReference type="AlphaFoldDB" id="A0A0B5EWN6"/>
<dbReference type="Gene3D" id="3.40.710.10">
    <property type="entry name" value="DD-peptidase/beta-lactamase superfamily"/>
    <property type="match status" value="1"/>
</dbReference>
<dbReference type="KEGG" id="sals:SLNWT_6847"/>
<dbReference type="EMBL" id="CP010519">
    <property type="protein sequence ID" value="AJE87223.1"/>
    <property type="molecule type" value="Genomic_DNA"/>
</dbReference>
<accession>A0A0B5EWN6</accession>
<evidence type="ECO:0000313" key="2">
    <source>
        <dbReference type="EMBL" id="AJE87223.1"/>
    </source>
</evidence>
<evidence type="ECO:0000256" key="1">
    <source>
        <dbReference type="SAM" id="MobiDB-lite"/>
    </source>
</evidence>
<feature type="region of interest" description="Disordered" evidence="1">
    <location>
        <begin position="1"/>
        <end position="62"/>
    </location>
</feature>
<dbReference type="InterPro" id="IPR012338">
    <property type="entry name" value="Beta-lactam/transpept-like"/>
</dbReference>
<name>A0A0B5EWN6_STRA4</name>
<protein>
    <submittedName>
        <fullName evidence="2">Uncharacterized protein</fullName>
    </submittedName>
</protein>
<dbReference type="Proteomes" id="UP000031523">
    <property type="component" value="Chromosome"/>
</dbReference>
<sequence>MPGTAPLTRFTPSPPGRAGDLTRFGRTLLDGRMLPAEQSAETRTTVSADRSGPGQRSAVGGR</sequence>
<feature type="compositionally biased region" description="Polar residues" evidence="1">
    <location>
        <begin position="39"/>
        <end position="48"/>
    </location>
</feature>
<gene>
    <name evidence="2" type="ORF">SLNWT_6847</name>
</gene>
<keyword evidence="3" id="KW-1185">Reference proteome</keyword>